<evidence type="ECO:0000256" key="1">
    <source>
        <dbReference type="ARBA" id="ARBA00008748"/>
    </source>
</evidence>
<evidence type="ECO:0000256" key="2">
    <source>
        <dbReference type="ARBA" id="ARBA00022490"/>
    </source>
</evidence>
<comment type="subcellular location">
    <subcellularLocation>
        <location evidence="9">Cytoplasm</location>
    </subcellularLocation>
</comment>
<dbReference type="InterPro" id="IPR004372">
    <property type="entry name" value="Ac/propionate_kinase"/>
</dbReference>
<dbReference type="PROSITE" id="PS01075">
    <property type="entry name" value="ACETATE_KINASE_1"/>
    <property type="match status" value="1"/>
</dbReference>
<dbReference type="GO" id="GO:0008776">
    <property type="term" value="F:acetate kinase activity"/>
    <property type="evidence" value="ECO:0007669"/>
    <property type="project" value="UniProtKB-EC"/>
</dbReference>
<sequence length="416" mass="44937">MSKTLIVLNAGSSSIKFVVFDVTEGKPVNMATGQVEGLGASVSRFTAKDGEGQSLGEKDFDKASGAISTHTQAVDLILKWIDDTFPGTEVVAVGHRVVHGGVRFTKPVQINDDVVAALEELTPLAPLHQPHNVAGIRAAQAAFPGVPQVAVFDTSFHRGHPFVNDTFAIPREYYNEGVRRYGFHGVSYEYVTRRLKQIAPLDAEGRVVIAHLGNGASMCAVRYGHSIASTMGFSALDGLPMGTRCGNLDAGVLLYLLDQKGLSSSEIREILYSKSGLLGLSGISQDMRELEASDKREAREAIDYFVFRVRREVGALSAALDGLDAMVFCGGIGENSWRVRERVLQGMQWIGIDLDEEANHRNARLISSPLSRVRVYIVRTNEGLMIAEHTLTVLGLAAPEIQAFSADGTAAQRPSA</sequence>
<keyword evidence="3 9" id="KW-0808">Transferase</keyword>
<dbReference type="EMBL" id="JAASQI010000008">
    <property type="protein sequence ID" value="NIJ59470.1"/>
    <property type="molecule type" value="Genomic_DNA"/>
</dbReference>
<dbReference type="PANTHER" id="PTHR21060:SF21">
    <property type="entry name" value="ACETATE KINASE"/>
    <property type="match status" value="1"/>
</dbReference>
<dbReference type="CDD" id="cd24010">
    <property type="entry name" value="ASKHA_NBD_AcK_PK"/>
    <property type="match status" value="1"/>
</dbReference>
<comment type="subunit">
    <text evidence="9">Homodimer.</text>
</comment>
<evidence type="ECO:0000256" key="4">
    <source>
        <dbReference type="ARBA" id="ARBA00022723"/>
    </source>
</evidence>
<feature type="binding site" evidence="9">
    <location>
        <begin position="286"/>
        <end position="288"/>
    </location>
    <ligand>
        <name>ATP</name>
        <dbReference type="ChEBI" id="CHEBI:30616"/>
    </ligand>
</feature>
<protein>
    <recommendedName>
        <fullName evidence="9">Acetate kinase</fullName>
        <ecNumber evidence="9">2.7.2.1</ecNumber>
    </recommendedName>
    <alternativeName>
        <fullName evidence="9">Acetokinase</fullName>
    </alternativeName>
</protein>
<comment type="cofactor">
    <cofactor evidence="9">
        <name>Mg(2+)</name>
        <dbReference type="ChEBI" id="CHEBI:18420"/>
    </cofactor>
    <cofactor evidence="9">
        <name>Mn(2+)</name>
        <dbReference type="ChEBI" id="CHEBI:29035"/>
    </cofactor>
    <text evidence="9">Mg(2+). Can also accept Mn(2+).</text>
</comment>
<comment type="catalytic activity">
    <reaction evidence="9">
        <text>acetate + ATP = acetyl phosphate + ADP</text>
        <dbReference type="Rhea" id="RHEA:11352"/>
        <dbReference type="ChEBI" id="CHEBI:22191"/>
        <dbReference type="ChEBI" id="CHEBI:30089"/>
        <dbReference type="ChEBI" id="CHEBI:30616"/>
        <dbReference type="ChEBI" id="CHEBI:456216"/>
        <dbReference type="EC" id="2.7.2.1"/>
    </reaction>
</comment>
<feature type="binding site" evidence="9">
    <location>
        <begin position="331"/>
        <end position="335"/>
    </location>
    <ligand>
        <name>ATP</name>
        <dbReference type="ChEBI" id="CHEBI:30616"/>
    </ligand>
</feature>
<dbReference type="Proteomes" id="UP001429580">
    <property type="component" value="Unassembled WGS sequence"/>
</dbReference>
<keyword evidence="12" id="KW-1185">Reference proteome</keyword>
<evidence type="ECO:0000313" key="11">
    <source>
        <dbReference type="EMBL" id="NIJ59470.1"/>
    </source>
</evidence>
<name>A0ABX0V6R2_9HYPH</name>
<keyword evidence="2 9" id="KW-0963">Cytoplasm</keyword>
<evidence type="ECO:0000256" key="10">
    <source>
        <dbReference type="RuleBase" id="RU003835"/>
    </source>
</evidence>
<dbReference type="Gene3D" id="3.30.420.40">
    <property type="match status" value="2"/>
</dbReference>
<gene>
    <name evidence="9" type="primary">ackA</name>
    <name evidence="11" type="ORF">FHS82_003325</name>
</gene>
<evidence type="ECO:0000256" key="9">
    <source>
        <dbReference type="HAMAP-Rule" id="MF_00020"/>
    </source>
</evidence>
<dbReference type="InterPro" id="IPR043129">
    <property type="entry name" value="ATPase_NBD"/>
</dbReference>
<comment type="similarity">
    <text evidence="1 9 10">Belongs to the acetokinase family.</text>
</comment>
<feature type="binding site" evidence="9">
    <location>
        <begin position="211"/>
        <end position="215"/>
    </location>
    <ligand>
        <name>ATP</name>
        <dbReference type="ChEBI" id="CHEBI:30616"/>
    </ligand>
</feature>
<dbReference type="EC" id="2.7.2.1" evidence="9"/>
<proteinExistence type="inferred from homology"/>
<dbReference type="InterPro" id="IPR023865">
    <property type="entry name" value="Aliphatic_acid_kinase_CS"/>
</dbReference>
<dbReference type="HAMAP" id="MF_00020">
    <property type="entry name" value="Acetate_kinase"/>
    <property type="match status" value="1"/>
</dbReference>
<feature type="binding site" evidence="9">
    <location>
        <position position="96"/>
    </location>
    <ligand>
        <name>substrate</name>
    </ligand>
</feature>
<feature type="active site" description="Proton donor/acceptor" evidence="9">
    <location>
        <position position="153"/>
    </location>
</feature>
<dbReference type="PRINTS" id="PR00471">
    <property type="entry name" value="ACETATEKNASE"/>
</dbReference>
<organism evidence="11 12">
    <name type="scientific">Pseudochelatococcus lubricantis</name>
    <dbReference type="NCBI Taxonomy" id="1538102"/>
    <lineage>
        <taxon>Bacteria</taxon>
        <taxon>Pseudomonadati</taxon>
        <taxon>Pseudomonadota</taxon>
        <taxon>Alphaproteobacteria</taxon>
        <taxon>Hyphomicrobiales</taxon>
        <taxon>Chelatococcaceae</taxon>
        <taxon>Pseudochelatococcus</taxon>
    </lineage>
</organism>
<dbReference type="SUPFAM" id="SSF53067">
    <property type="entry name" value="Actin-like ATPase domain"/>
    <property type="match status" value="2"/>
</dbReference>
<evidence type="ECO:0000256" key="8">
    <source>
        <dbReference type="ARBA" id="ARBA00022842"/>
    </source>
</evidence>
<dbReference type="PROSITE" id="PS01076">
    <property type="entry name" value="ACETATE_KINASE_2"/>
    <property type="match status" value="1"/>
</dbReference>
<dbReference type="PANTHER" id="PTHR21060">
    <property type="entry name" value="ACETATE KINASE"/>
    <property type="match status" value="1"/>
</dbReference>
<dbReference type="RefSeq" id="WP_166954811.1">
    <property type="nucleotide sequence ID" value="NZ_JAASQI010000008.1"/>
</dbReference>
<accession>A0ABX0V6R2</accession>
<dbReference type="Pfam" id="PF00871">
    <property type="entry name" value="Acetate_kinase"/>
    <property type="match status" value="1"/>
</dbReference>
<reference evidence="11 12" key="1">
    <citation type="submission" date="2020-03" db="EMBL/GenBank/DDBJ databases">
        <title>Genomic Encyclopedia of Type Strains, Phase IV (KMG-IV): sequencing the most valuable type-strain genomes for metagenomic binning, comparative biology and taxonomic classification.</title>
        <authorList>
            <person name="Goeker M."/>
        </authorList>
    </citation>
    <scope>NUCLEOTIDE SEQUENCE [LARGE SCALE GENOMIC DNA]</scope>
    <source>
        <strain evidence="11 12">DSM 103870</strain>
    </source>
</reference>
<feature type="binding site" evidence="9">
    <location>
        <position position="16"/>
    </location>
    <ligand>
        <name>ATP</name>
        <dbReference type="ChEBI" id="CHEBI:30616"/>
    </ligand>
</feature>
<evidence type="ECO:0000256" key="5">
    <source>
        <dbReference type="ARBA" id="ARBA00022741"/>
    </source>
</evidence>
<comment type="pathway">
    <text evidence="9">Metabolic intermediate biosynthesis; acetyl-CoA biosynthesis; acetyl-CoA from acetate: step 1/2.</text>
</comment>
<evidence type="ECO:0000256" key="3">
    <source>
        <dbReference type="ARBA" id="ARBA00022679"/>
    </source>
</evidence>
<keyword evidence="5 9" id="KW-0547">Nucleotide-binding</keyword>
<evidence type="ECO:0000256" key="6">
    <source>
        <dbReference type="ARBA" id="ARBA00022777"/>
    </source>
</evidence>
<dbReference type="NCBIfam" id="TIGR00016">
    <property type="entry name" value="ackA"/>
    <property type="match status" value="1"/>
</dbReference>
<keyword evidence="4 9" id="KW-0479">Metal-binding</keyword>
<keyword evidence="7 9" id="KW-0067">ATP-binding</keyword>
<keyword evidence="8 9" id="KW-0460">Magnesium</keyword>
<feature type="binding site" evidence="9">
    <location>
        <position position="382"/>
    </location>
    <ligand>
        <name>Mg(2+)</name>
        <dbReference type="ChEBI" id="CHEBI:18420"/>
    </ligand>
</feature>
<evidence type="ECO:0000256" key="7">
    <source>
        <dbReference type="ARBA" id="ARBA00022840"/>
    </source>
</evidence>
<feature type="site" description="Transition state stabilizer" evidence="9">
    <location>
        <position position="184"/>
    </location>
</feature>
<feature type="binding site" evidence="9">
    <location>
        <position position="9"/>
    </location>
    <ligand>
        <name>Mg(2+)</name>
        <dbReference type="ChEBI" id="CHEBI:18420"/>
    </ligand>
</feature>
<dbReference type="PIRSF" id="PIRSF000722">
    <property type="entry name" value="Acetate_prop_kin"/>
    <property type="match status" value="1"/>
</dbReference>
<keyword evidence="6 9" id="KW-0418">Kinase</keyword>
<dbReference type="InterPro" id="IPR000890">
    <property type="entry name" value="Aliphatic_acid_kin_short-chain"/>
</dbReference>
<evidence type="ECO:0000313" key="12">
    <source>
        <dbReference type="Proteomes" id="UP001429580"/>
    </source>
</evidence>
<comment type="function">
    <text evidence="9">Catalyzes the formation of acetyl phosphate from acetate and ATP. Can also catalyze the reverse reaction.</text>
</comment>
<comment type="caution">
    <text evidence="11">The sequence shown here is derived from an EMBL/GenBank/DDBJ whole genome shotgun (WGS) entry which is preliminary data.</text>
</comment>
<feature type="site" description="Transition state stabilizer" evidence="9">
    <location>
        <position position="244"/>
    </location>
</feature>